<evidence type="ECO:0000256" key="3">
    <source>
        <dbReference type="ARBA" id="ARBA00009025"/>
    </source>
</evidence>
<dbReference type="GO" id="GO:0048039">
    <property type="term" value="F:ubiquinone binding"/>
    <property type="evidence" value="ECO:0007669"/>
    <property type="project" value="TreeGrafter"/>
</dbReference>
<comment type="function">
    <text evidence="17">Core subunit of the mitochondrial membrane respiratory chain NADH dehydrogenase (Complex I) which catalyzes electron transfer from NADH through the respiratory chain, using ubiquinone as an electron acceptor. Essential for the catalytic activity and assembly of complex I.</text>
</comment>
<dbReference type="PANTHER" id="PTHR43507">
    <property type="entry name" value="NADH-UBIQUINONE OXIDOREDUCTASE CHAIN 4"/>
    <property type="match status" value="1"/>
</dbReference>
<evidence type="ECO:0000256" key="13">
    <source>
        <dbReference type="ARBA" id="ARBA00023075"/>
    </source>
</evidence>
<evidence type="ECO:0000256" key="10">
    <source>
        <dbReference type="ARBA" id="ARBA00022982"/>
    </source>
</evidence>
<dbReference type="InterPro" id="IPR003918">
    <property type="entry name" value="NADH_UbQ_OxRdtase"/>
</dbReference>
<comment type="catalytic activity">
    <reaction evidence="16 17">
        <text>a ubiquinone + NADH + 5 H(+)(in) = a ubiquinol + NAD(+) + 4 H(+)(out)</text>
        <dbReference type="Rhea" id="RHEA:29091"/>
        <dbReference type="Rhea" id="RHEA-COMP:9565"/>
        <dbReference type="Rhea" id="RHEA-COMP:9566"/>
        <dbReference type="ChEBI" id="CHEBI:15378"/>
        <dbReference type="ChEBI" id="CHEBI:16389"/>
        <dbReference type="ChEBI" id="CHEBI:17976"/>
        <dbReference type="ChEBI" id="CHEBI:57540"/>
        <dbReference type="ChEBI" id="CHEBI:57945"/>
        <dbReference type="EC" id="7.1.1.2"/>
    </reaction>
</comment>
<gene>
    <name evidence="19" type="primary">nd4</name>
</gene>
<keyword evidence="11 17" id="KW-1133">Transmembrane helix</keyword>
<sequence length="416" mass="47497">MLELIFLSFFFLVVLNMKYKVVLNLMCLTFLYCELIIFESSIYLIKLALFMLTIWLIMMMILSVNAVENSGLLLSLMLFLMFVLQLCFYSDSLFVFYLMFEMSVIPVFLIILGWGYQSSRIDAGIYMLVYTVLFSLPLLIMIMLLGEFYVCEGFLSFFFLVSAFMVKFPLFGVHLWLPRAHVEAPVYGSMILAGIMLKLGGYGLIKLTFLLGDMMMKYSYYILVYGLLSSVYLSFICLVQTDVKMLIAYSSIVHMGLVFSGIMSMSEICLSGSMFMMIGHGLCSSGLFYMVGLVYNRIHTRSMLLNKGLMHLFPGFSLTWFFMCSSNLSFPPCLSFAGEISLFSGLVGLNFNIFILVILISFVSSLYSIFLFSFTQHGCSSLMFSFSMMNSKEVFLVLLHWVPLNLLILDLKCMFV</sequence>
<dbReference type="AlphaFoldDB" id="A0AAU8G795"/>
<evidence type="ECO:0000313" key="19">
    <source>
        <dbReference type="EMBL" id="XCH32311.1"/>
    </source>
</evidence>
<organism evidence="19">
    <name type="scientific">Colposcenia ignota</name>
    <dbReference type="NCBI Taxonomy" id="3230277"/>
    <lineage>
        <taxon>Eukaryota</taxon>
        <taxon>Metazoa</taxon>
        <taxon>Ecdysozoa</taxon>
        <taxon>Arthropoda</taxon>
        <taxon>Hexapoda</taxon>
        <taxon>Insecta</taxon>
        <taxon>Pterygota</taxon>
        <taxon>Neoptera</taxon>
        <taxon>Paraneoptera</taxon>
        <taxon>Hemiptera</taxon>
        <taxon>Sternorrhyncha</taxon>
        <taxon>Psylloidea</taxon>
        <taxon>Aphalaridae</taxon>
        <taxon>Colposcenia</taxon>
    </lineage>
</organism>
<evidence type="ECO:0000256" key="7">
    <source>
        <dbReference type="ARBA" id="ARBA00022660"/>
    </source>
</evidence>
<dbReference type="GO" id="GO:0042773">
    <property type="term" value="P:ATP synthesis coupled electron transport"/>
    <property type="evidence" value="ECO:0007669"/>
    <property type="project" value="InterPro"/>
</dbReference>
<feature type="transmembrane region" description="Helical" evidence="17">
    <location>
        <begin position="308"/>
        <end position="330"/>
    </location>
</feature>
<feature type="transmembrane region" description="Helical" evidence="17">
    <location>
        <begin position="277"/>
        <end position="296"/>
    </location>
</feature>
<feature type="transmembrane region" description="Helical" evidence="17">
    <location>
        <begin position="350"/>
        <end position="374"/>
    </location>
</feature>
<dbReference type="PRINTS" id="PR01437">
    <property type="entry name" value="NUOXDRDTASE4"/>
</dbReference>
<evidence type="ECO:0000256" key="11">
    <source>
        <dbReference type="ARBA" id="ARBA00022989"/>
    </source>
</evidence>
<evidence type="ECO:0000256" key="17">
    <source>
        <dbReference type="RuleBase" id="RU003297"/>
    </source>
</evidence>
<dbReference type="PANTHER" id="PTHR43507:SF20">
    <property type="entry name" value="NADH-UBIQUINONE OXIDOREDUCTASE CHAIN 4"/>
    <property type="match status" value="1"/>
</dbReference>
<dbReference type="InterPro" id="IPR001750">
    <property type="entry name" value="ND/Mrp_TM"/>
</dbReference>
<keyword evidence="8 17" id="KW-0812">Transmembrane</keyword>
<name>A0AAU8G795_9HEMI</name>
<evidence type="ECO:0000256" key="5">
    <source>
        <dbReference type="ARBA" id="ARBA00021006"/>
    </source>
</evidence>
<evidence type="ECO:0000256" key="14">
    <source>
        <dbReference type="ARBA" id="ARBA00023128"/>
    </source>
</evidence>
<dbReference type="GO" id="GO:0003954">
    <property type="term" value="F:NADH dehydrogenase activity"/>
    <property type="evidence" value="ECO:0007669"/>
    <property type="project" value="TreeGrafter"/>
</dbReference>
<feature type="transmembrane region" description="Helical" evidence="17">
    <location>
        <begin position="157"/>
        <end position="177"/>
    </location>
</feature>
<feature type="domain" description="NADH:quinone oxidoreductase/Mrp antiporter transmembrane" evidence="18">
    <location>
        <begin position="90"/>
        <end position="360"/>
    </location>
</feature>
<feature type="transmembrane region" description="Helical" evidence="17">
    <location>
        <begin position="43"/>
        <end position="64"/>
    </location>
</feature>
<dbReference type="GO" id="GO:0008137">
    <property type="term" value="F:NADH dehydrogenase (ubiquinone) activity"/>
    <property type="evidence" value="ECO:0007669"/>
    <property type="project" value="UniProtKB-UniRule"/>
</dbReference>
<keyword evidence="13 17" id="KW-0830">Ubiquinone</keyword>
<keyword evidence="12 17" id="KW-0520">NAD</keyword>
<keyword evidence="9" id="KW-1278">Translocase</keyword>
<feature type="transmembrane region" description="Helical" evidence="17">
    <location>
        <begin position="218"/>
        <end position="239"/>
    </location>
</feature>
<evidence type="ECO:0000256" key="15">
    <source>
        <dbReference type="ARBA" id="ARBA00023136"/>
    </source>
</evidence>
<keyword evidence="7 17" id="KW-0679">Respiratory chain</keyword>
<keyword evidence="15 17" id="KW-0472">Membrane</keyword>
<evidence type="ECO:0000256" key="8">
    <source>
        <dbReference type="ARBA" id="ARBA00022692"/>
    </source>
</evidence>
<evidence type="ECO:0000256" key="6">
    <source>
        <dbReference type="ARBA" id="ARBA00022448"/>
    </source>
</evidence>
<feature type="transmembrane region" description="Helical" evidence="17">
    <location>
        <begin position="94"/>
        <end position="116"/>
    </location>
</feature>
<geneLocation type="mitochondrion" evidence="19"/>
<dbReference type="Pfam" id="PF00361">
    <property type="entry name" value="Proton_antipo_M"/>
    <property type="match status" value="1"/>
</dbReference>
<evidence type="ECO:0000259" key="18">
    <source>
        <dbReference type="Pfam" id="PF00361"/>
    </source>
</evidence>
<evidence type="ECO:0000256" key="16">
    <source>
        <dbReference type="ARBA" id="ARBA00049551"/>
    </source>
</evidence>
<reference evidence="19" key="1">
    <citation type="submission" date="2024-05" db="EMBL/GenBank/DDBJ databases">
        <authorList>
            <person name="Zhulidezi Z."/>
        </authorList>
    </citation>
    <scope>NUCLEOTIDE SEQUENCE</scope>
</reference>
<keyword evidence="6 17" id="KW-0813">Transport</keyword>
<keyword evidence="10 17" id="KW-0249">Electron transport</keyword>
<feature type="transmembrane region" description="Helical" evidence="17">
    <location>
        <begin position="71"/>
        <end position="88"/>
    </location>
</feature>
<comment type="similarity">
    <text evidence="3 17">Belongs to the complex I subunit 4 family.</text>
</comment>
<dbReference type="GO" id="GO:0015990">
    <property type="term" value="P:electron transport coupled proton transport"/>
    <property type="evidence" value="ECO:0007669"/>
    <property type="project" value="TreeGrafter"/>
</dbReference>
<protein>
    <recommendedName>
        <fullName evidence="5 17">NADH-ubiquinone oxidoreductase chain 4</fullName>
        <ecNumber evidence="4 17">7.1.1.2</ecNumber>
    </recommendedName>
</protein>
<feature type="transmembrane region" description="Helical" evidence="17">
    <location>
        <begin position="394"/>
        <end position="411"/>
    </location>
</feature>
<comment type="subcellular location">
    <subcellularLocation>
        <location evidence="2 17">Mitochondrion membrane</location>
        <topology evidence="2 17">Multi-pass membrane protein</topology>
    </subcellularLocation>
</comment>
<dbReference type="EC" id="7.1.1.2" evidence="4 17"/>
<evidence type="ECO:0000256" key="12">
    <source>
        <dbReference type="ARBA" id="ARBA00023027"/>
    </source>
</evidence>
<keyword evidence="14 17" id="KW-0496">Mitochondrion</keyword>
<evidence type="ECO:0000256" key="4">
    <source>
        <dbReference type="ARBA" id="ARBA00012944"/>
    </source>
</evidence>
<dbReference type="GO" id="GO:0031966">
    <property type="term" value="C:mitochondrial membrane"/>
    <property type="evidence" value="ECO:0007669"/>
    <property type="project" value="UniProtKB-SubCell"/>
</dbReference>
<feature type="transmembrane region" description="Helical" evidence="17">
    <location>
        <begin position="123"/>
        <end position="145"/>
    </location>
</feature>
<evidence type="ECO:0000256" key="9">
    <source>
        <dbReference type="ARBA" id="ARBA00022967"/>
    </source>
</evidence>
<evidence type="ECO:0000256" key="1">
    <source>
        <dbReference type="ARBA" id="ARBA00003257"/>
    </source>
</evidence>
<comment type="function">
    <text evidence="1">Core subunit of the mitochondrial membrane respiratory chain NADH dehydrogenase (Complex I) that is believed to belong to the minimal assembly required for catalysis. Complex I functions in the transfer of electrons from NADH to the respiratory chain. The immediate electron acceptor for the enzyme is believed to be ubiquinone.</text>
</comment>
<proteinExistence type="inferred from homology"/>
<feature type="transmembrane region" description="Helical" evidence="17">
    <location>
        <begin position="246"/>
        <end position="265"/>
    </location>
</feature>
<evidence type="ECO:0000256" key="2">
    <source>
        <dbReference type="ARBA" id="ARBA00004225"/>
    </source>
</evidence>
<feature type="transmembrane region" description="Helical" evidence="17">
    <location>
        <begin position="189"/>
        <end position="212"/>
    </location>
</feature>
<dbReference type="EMBL" id="PP836784">
    <property type="protein sequence ID" value="XCH32311.1"/>
    <property type="molecule type" value="Genomic_DNA"/>
</dbReference>
<accession>A0AAU8G795</accession>